<dbReference type="PANTHER" id="PTHR43745">
    <property type="entry name" value="NITROREDUCTASE MJ1384-RELATED"/>
    <property type="match status" value="1"/>
</dbReference>
<dbReference type="InterPro" id="IPR029479">
    <property type="entry name" value="Nitroreductase"/>
</dbReference>
<evidence type="ECO:0000313" key="3">
    <source>
        <dbReference type="EMBL" id="XCM82059.1"/>
    </source>
</evidence>
<feature type="domain" description="Nitroreductase" evidence="2">
    <location>
        <begin position="334"/>
        <end position="501"/>
    </location>
</feature>
<organism evidence="3">
    <name type="scientific">Kitasatospora camelliae</name>
    <dbReference type="NCBI Taxonomy" id="3156397"/>
    <lineage>
        <taxon>Bacteria</taxon>
        <taxon>Bacillati</taxon>
        <taxon>Actinomycetota</taxon>
        <taxon>Actinomycetes</taxon>
        <taxon>Kitasatosporales</taxon>
        <taxon>Streptomycetaceae</taxon>
        <taxon>Kitasatospora</taxon>
    </lineage>
</organism>
<dbReference type="EMBL" id="CP159872">
    <property type="protein sequence ID" value="XCM82059.1"/>
    <property type="molecule type" value="Genomic_DNA"/>
</dbReference>
<accession>A0AAU8K470</accession>
<reference evidence="3" key="1">
    <citation type="submission" date="2024-06" db="EMBL/GenBank/DDBJ databases">
        <title>The genome sequences of Kitasatospora sp. strain HUAS MG31.</title>
        <authorList>
            <person name="Mo P."/>
        </authorList>
    </citation>
    <scope>NUCLEOTIDE SEQUENCE</scope>
    <source>
        <strain evidence="3">HUAS MG31</strain>
    </source>
</reference>
<dbReference type="SUPFAM" id="SSF55469">
    <property type="entry name" value="FMN-dependent nitroreductase-like"/>
    <property type="match status" value="2"/>
</dbReference>
<name>A0AAU8K470_9ACTN</name>
<feature type="region of interest" description="Disordered" evidence="1">
    <location>
        <begin position="282"/>
        <end position="305"/>
    </location>
</feature>
<dbReference type="KEGG" id="kcm:ABWK59_25735"/>
<dbReference type="InterPro" id="IPR000415">
    <property type="entry name" value="Nitroreductase-like"/>
</dbReference>
<sequence>MGVEELTNPLLAGFWNETRLRSDLVPVPRSAEPPDPGMNPIWMRIAEVLGLGYGERSGSVITKGKTLMRARTTPSAGALYPFEVLVAFRGQGDYLLYHYDAAGCSLRRLAALDPAEVAGLLSPGPGAGPDPLSPGTDGAEGLPDALVAVVARPWLAMRKYGRRGYLYTHLDGAHAATNIALAGADAGLTPVVRLRFDRRALSRVFGLDDLCREPQALVTLTAPAPGTPATGGAPAGSAGRPVNPFAVPIWRHEDGPGLEAPDAPEREAWGLVSPVSTYHQPRPLPLRFGTTASVRPGGTGRSGAPVALAGRDAGPGTSGPAGGPTENFGAVVLGRQSAKGFLAKPLDAGALGRTLAAARGRVAVDCADGPPAGLRLLVRHVDGVPPGAYEYDPEGHRLLPVGGDGGTEEAVVAACMNQGVAADCALLLALHAPVRQLLGERGQQGLAELHFHAASTAQRLCLGAAAEDIGITCLGGFDAGRIAELALLEPEEEVIYVLASGVADENAVKWDRAPIAYSHGYGPGQPGT</sequence>
<dbReference type="Pfam" id="PF00881">
    <property type="entry name" value="Nitroreductase"/>
    <property type="match status" value="2"/>
</dbReference>
<dbReference type="RefSeq" id="WP_354642985.1">
    <property type="nucleotide sequence ID" value="NZ_CP159872.1"/>
</dbReference>
<dbReference type="AlphaFoldDB" id="A0AAU8K470"/>
<proteinExistence type="predicted"/>
<dbReference type="GO" id="GO:0016491">
    <property type="term" value="F:oxidoreductase activity"/>
    <property type="evidence" value="ECO:0007669"/>
    <property type="project" value="InterPro"/>
</dbReference>
<evidence type="ECO:0000256" key="1">
    <source>
        <dbReference type="SAM" id="MobiDB-lite"/>
    </source>
</evidence>
<dbReference type="Gene3D" id="3.40.109.10">
    <property type="entry name" value="NADH Oxidase"/>
    <property type="match status" value="2"/>
</dbReference>
<protein>
    <submittedName>
        <fullName evidence="3">Nitroreductase family protein</fullName>
    </submittedName>
</protein>
<dbReference type="InterPro" id="IPR052544">
    <property type="entry name" value="Bacteriocin_Proc_Enz"/>
</dbReference>
<dbReference type="PANTHER" id="PTHR43745:SF2">
    <property type="entry name" value="NITROREDUCTASE MJ1384-RELATED"/>
    <property type="match status" value="1"/>
</dbReference>
<evidence type="ECO:0000259" key="2">
    <source>
        <dbReference type="Pfam" id="PF00881"/>
    </source>
</evidence>
<gene>
    <name evidence="3" type="ORF">ABWK59_25735</name>
</gene>
<feature type="domain" description="Nitroreductase" evidence="2">
    <location>
        <begin position="69"/>
        <end position="218"/>
    </location>
</feature>